<comment type="caution">
    <text evidence="3">The sequence shown here is derived from an EMBL/GenBank/DDBJ whole genome shotgun (WGS) entry which is preliminary data.</text>
</comment>
<keyword evidence="1" id="KW-0479">Metal-binding</keyword>
<gene>
    <name evidence="3" type="ORF">HMPREF1318_1431</name>
</gene>
<dbReference type="Proteomes" id="UP000002941">
    <property type="component" value="Unassembled WGS sequence"/>
</dbReference>
<evidence type="ECO:0000259" key="2">
    <source>
        <dbReference type="PROSITE" id="PS50966"/>
    </source>
</evidence>
<dbReference type="eggNOG" id="COG4715">
    <property type="taxonomic scope" value="Bacteria"/>
</dbReference>
<organism evidence="3 4">
    <name type="scientific">Actinomyces massiliensis F0489</name>
    <dbReference type="NCBI Taxonomy" id="1125718"/>
    <lineage>
        <taxon>Bacteria</taxon>
        <taxon>Bacillati</taxon>
        <taxon>Actinomycetota</taxon>
        <taxon>Actinomycetes</taxon>
        <taxon>Actinomycetales</taxon>
        <taxon>Actinomycetaceae</taxon>
        <taxon>Actinomyces</taxon>
    </lineage>
</organism>
<dbReference type="PATRIC" id="fig|1125718.3.peg.1340"/>
<sequence length="678" mass="71314">MSGLPAWSAVYAAFDDVALEALANRGLVRRGRAEVAAGRVGVQEAGRPTGSASEMVAESTETLTVAVGRPAVPVVLTADGPQEARCPCPVAGICVHVVAACLWMREALAAEASAEPDPGGPAADGDDEDPVLAEVLAWEPAVVEKTVGVAALRRVTAALAGTDPDILAADTLVTRAPARLSVTWPNAPEVVVIAGLGPRGMIVAGRHAQVTHAAWRLQAVVRLFARAGRAWPWPTRKIVLSADQRRLLASAADAVEGLIAAGISHAGPRSADELDRLAQAARLEEIPRLARLLTSTAAAVHAVARRDDAMDESAALSALAAAWSLTRALETTSAAPDPALLGRADAERVQPGLLMPLSATWWLAPSGSRGLTARFWDVENCRLESVTTGRAAGTDPTFQRADNIPLVWGASVRALLSGPLRLTGATRRTDGALAPSARTTVRHCGGYDDIDLAAIAHELRALQRGPGAASFEAPLPPVRLLLPDPSGLGRIDLDEIHQQYVWPVCDMAGEEHLLRLVPDSTEAALIAAVLTRDLPVVAMTVEGDRPAGIYVRREGGLALLSPSISSIRAGRLGFYHRLAERLERLRAETAAPTPPPSVSGLIESLCEDLHEALTALAASGALRAQGRTAHVLTSRARRARELQLETLAAALTRVEDEPGPQAILRACAVVDRIRALTR</sequence>
<dbReference type="OrthoDB" id="3249972at2"/>
<keyword evidence="1" id="KW-0862">Zinc</keyword>
<reference evidence="3 4" key="1">
    <citation type="submission" date="2012-05" db="EMBL/GenBank/DDBJ databases">
        <authorList>
            <person name="Harkins D.M."/>
            <person name="Madupu R."/>
            <person name="Durkin A.S."/>
            <person name="Torralba M."/>
            <person name="Methe B."/>
            <person name="Sutton G.G."/>
            <person name="Nelson K.E."/>
        </authorList>
    </citation>
    <scope>NUCLEOTIDE SEQUENCE [LARGE SCALE GENOMIC DNA]</scope>
    <source>
        <strain evidence="3 4">F0489</strain>
    </source>
</reference>
<dbReference type="GO" id="GO:0008270">
    <property type="term" value="F:zinc ion binding"/>
    <property type="evidence" value="ECO:0007669"/>
    <property type="project" value="UniProtKB-KW"/>
</dbReference>
<feature type="domain" description="SWIM-type" evidence="2">
    <location>
        <begin position="72"/>
        <end position="105"/>
    </location>
</feature>
<evidence type="ECO:0000256" key="1">
    <source>
        <dbReference type="PROSITE-ProRule" id="PRU00325"/>
    </source>
</evidence>
<keyword evidence="1" id="KW-0863">Zinc-finger</keyword>
<dbReference type="EMBL" id="AKFT01000104">
    <property type="protein sequence ID" value="EJF44892.1"/>
    <property type="molecule type" value="Genomic_DNA"/>
</dbReference>
<accession>J0NJI3</accession>
<evidence type="ECO:0000313" key="3">
    <source>
        <dbReference type="EMBL" id="EJF44892.1"/>
    </source>
</evidence>
<protein>
    <recommendedName>
        <fullName evidence="2">SWIM-type domain-containing protein</fullName>
    </recommendedName>
</protein>
<keyword evidence="4" id="KW-1185">Reference proteome</keyword>
<dbReference type="AlphaFoldDB" id="J0NJI3"/>
<dbReference type="InterPro" id="IPR007527">
    <property type="entry name" value="Znf_SWIM"/>
</dbReference>
<proteinExistence type="predicted"/>
<name>J0NJI3_9ACTO</name>
<evidence type="ECO:0000313" key="4">
    <source>
        <dbReference type="Proteomes" id="UP000002941"/>
    </source>
</evidence>
<dbReference type="PROSITE" id="PS50966">
    <property type="entry name" value="ZF_SWIM"/>
    <property type="match status" value="1"/>
</dbReference>